<dbReference type="SUPFAM" id="SSF52172">
    <property type="entry name" value="CheY-like"/>
    <property type="match status" value="1"/>
</dbReference>
<evidence type="ECO:0000259" key="7">
    <source>
        <dbReference type="PROSITE" id="PS50110"/>
    </source>
</evidence>
<dbReference type="GO" id="GO:0000976">
    <property type="term" value="F:transcription cis-regulatory region binding"/>
    <property type="evidence" value="ECO:0007669"/>
    <property type="project" value="TreeGrafter"/>
</dbReference>
<dbReference type="Gene3D" id="3.40.50.2300">
    <property type="match status" value="1"/>
</dbReference>
<evidence type="ECO:0000256" key="4">
    <source>
        <dbReference type="ARBA" id="ARBA00023125"/>
    </source>
</evidence>
<evidence type="ECO:0000313" key="8">
    <source>
        <dbReference type="EMBL" id="AFZ35125.1"/>
    </source>
</evidence>
<evidence type="ECO:0000256" key="3">
    <source>
        <dbReference type="ARBA" id="ARBA00023015"/>
    </source>
</evidence>
<dbReference type="OrthoDB" id="508982at2"/>
<dbReference type="eggNOG" id="COG0745">
    <property type="taxonomic scope" value="Bacteria"/>
</dbReference>
<evidence type="ECO:0000256" key="1">
    <source>
        <dbReference type="ARBA" id="ARBA00022553"/>
    </source>
</evidence>
<dbReference type="GO" id="GO:0032993">
    <property type="term" value="C:protein-DNA complex"/>
    <property type="evidence" value="ECO:0007669"/>
    <property type="project" value="TreeGrafter"/>
</dbReference>
<keyword evidence="9" id="KW-1185">Reference proteome</keyword>
<dbReference type="KEGG" id="scs:Sta7437_1558"/>
<dbReference type="HOGENOM" id="CLU_000445_69_9_3"/>
<proteinExistence type="predicted"/>
<dbReference type="InterPro" id="IPR039420">
    <property type="entry name" value="WalR-like"/>
</dbReference>
<dbReference type="InterPro" id="IPR001789">
    <property type="entry name" value="Sig_transdc_resp-reg_receiver"/>
</dbReference>
<evidence type="ECO:0000256" key="2">
    <source>
        <dbReference type="ARBA" id="ARBA00023012"/>
    </source>
</evidence>
<evidence type="ECO:0000256" key="5">
    <source>
        <dbReference type="ARBA" id="ARBA00023163"/>
    </source>
</evidence>
<dbReference type="AlphaFoldDB" id="K9XR86"/>
<dbReference type="STRING" id="111780.Sta7437_1558"/>
<dbReference type="PANTHER" id="PTHR48111:SF38">
    <property type="entry name" value="TWO-COMPONENT RESPONSE REGULATOR"/>
    <property type="match status" value="1"/>
</dbReference>
<dbReference type="GO" id="GO:0006355">
    <property type="term" value="P:regulation of DNA-templated transcription"/>
    <property type="evidence" value="ECO:0007669"/>
    <property type="project" value="TreeGrafter"/>
</dbReference>
<dbReference type="PROSITE" id="PS50110">
    <property type="entry name" value="RESPONSE_REGULATORY"/>
    <property type="match status" value="1"/>
</dbReference>
<accession>K9XR86</accession>
<dbReference type="Proteomes" id="UP000010473">
    <property type="component" value="Chromosome"/>
</dbReference>
<gene>
    <name evidence="8" type="ordered locus">Sta7437_1558</name>
</gene>
<dbReference type="InterPro" id="IPR011006">
    <property type="entry name" value="CheY-like_superfamily"/>
</dbReference>
<dbReference type="GO" id="GO:0000156">
    <property type="term" value="F:phosphorelay response regulator activity"/>
    <property type="evidence" value="ECO:0007669"/>
    <property type="project" value="TreeGrafter"/>
</dbReference>
<keyword evidence="1 6" id="KW-0597">Phosphoprotein</keyword>
<feature type="domain" description="Response regulatory" evidence="7">
    <location>
        <begin position="3"/>
        <end position="117"/>
    </location>
</feature>
<reference evidence="9" key="1">
    <citation type="journal article" date="2013" name="Proc. Natl. Acad. Sci. U.S.A.">
        <title>Improving the coverage of the cyanobacterial phylum using diversity-driven genome sequencing.</title>
        <authorList>
            <person name="Shih P.M."/>
            <person name="Wu D."/>
            <person name="Latifi A."/>
            <person name="Axen S.D."/>
            <person name="Fewer D.P."/>
            <person name="Talla E."/>
            <person name="Calteau A."/>
            <person name="Cai F."/>
            <person name="Tandeau de Marsac N."/>
            <person name="Rippka R."/>
            <person name="Herdman M."/>
            <person name="Sivonen K."/>
            <person name="Coursin T."/>
            <person name="Laurent T."/>
            <person name="Goodwin L."/>
            <person name="Nolan M."/>
            <person name="Davenport K.W."/>
            <person name="Han C.S."/>
            <person name="Rubin E.M."/>
            <person name="Eisen J.A."/>
            <person name="Woyke T."/>
            <person name="Gugger M."/>
            <person name="Kerfeld C.A."/>
        </authorList>
    </citation>
    <scope>NUCLEOTIDE SEQUENCE [LARGE SCALE GENOMIC DNA]</scope>
    <source>
        <strain evidence="9">ATCC 29371 / PCC 7437</strain>
    </source>
</reference>
<feature type="modified residue" description="4-aspartylphosphate" evidence="6">
    <location>
        <position position="52"/>
    </location>
</feature>
<dbReference type="PANTHER" id="PTHR48111">
    <property type="entry name" value="REGULATOR OF RPOS"/>
    <property type="match status" value="1"/>
</dbReference>
<dbReference type="RefSeq" id="WP_015192796.1">
    <property type="nucleotide sequence ID" value="NC_019748.1"/>
</dbReference>
<keyword evidence="5" id="KW-0804">Transcription</keyword>
<dbReference type="Pfam" id="PF00072">
    <property type="entry name" value="Response_reg"/>
    <property type="match status" value="1"/>
</dbReference>
<dbReference type="SMART" id="SM00448">
    <property type="entry name" value="REC"/>
    <property type="match status" value="1"/>
</dbReference>
<evidence type="ECO:0000313" key="9">
    <source>
        <dbReference type="Proteomes" id="UP000010473"/>
    </source>
</evidence>
<evidence type="ECO:0000256" key="6">
    <source>
        <dbReference type="PROSITE-ProRule" id="PRU00169"/>
    </source>
</evidence>
<name>K9XR86_STAC7</name>
<organism evidence="8 9">
    <name type="scientific">Stanieria cyanosphaera (strain ATCC 29371 / PCC 7437)</name>
    <dbReference type="NCBI Taxonomy" id="111780"/>
    <lineage>
        <taxon>Bacteria</taxon>
        <taxon>Bacillati</taxon>
        <taxon>Cyanobacteriota</taxon>
        <taxon>Cyanophyceae</taxon>
        <taxon>Pleurocapsales</taxon>
        <taxon>Dermocarpellaceae</taxon>
        <taxon>Stanieria</taxon>
    </lineage>
</organism>
<keyword evidence="3" id="KW-0805">Transcription regulation</keyword>
<keyword evidence="2" id="KW-0902">Two-component regulatory system</keyword>
<dbReference type="EMBL" id="CP003653">
    <property type="protein sequence ID" value="AFZ35125.1"/>
    <property type="molecule type" value="Genomic_DNA"/>
</dbReference>
<dbReference type="GO" id="GO:0005829">
    <property type="term" value="C:cytosol"/>
    <property type="evidence" value="ECO:0007669"/>
    <property type="project" value="TreeGrafter"/>
</dbReference>
<sequence>MNRILIAEDEVRLAAFLEKGLQKYGFVTAVAEDGQQALEMAKTGNFELLLLDLRLPLKDGWKVLEELRSQGQKFPIIVVTALNDEGTRHAVLLKGANDYLTKPFKFKDLLTRVQSFLVSN</sequence>
<protein>
    <submittedName>
        <fullName evidence="8">Response regulator receiver protein</fullName>
    </submittedName>
</protein>
<dbReference type="FunFam" id="3.40.50.2300:FF:000001">
    <property type="entry name" value="DNA-binding response regulator PhoB"/>
    <property type="match status" value="1"/>
</dbReference>
<keyword evidence="4" id="KW-0238">DNA-binding</keyword>